<keyword evidence="3" id="KW-1185">Reference proteome</keyword>
<name>A0A2L2TRB9_9HYPO</name>
<reference evidence="3" key="1">
    <citation type="submission" date="2014-10" db="EMBL/GenBank/DDBJ databases">
        <authorList>
            <person name="King R."/>
        </authorList>
    </citation>
    <scope>NUCLEOTIDE SEQUENCE [LARGE SCALE GENOMIC DNA]</scope>
    <source>
        <strain evidence="3">A3/5</strain>
    </source>
</reference>
<proteinExistence type="predicted"/>
<dbReference type="Proteomes" id="UP000245910">
    <property type="component" value="Chromosome III"/>
</dbReference>
<keyword evidence="1" id="KW-0472">Membrane</keyword>
<accession>A0A2L2TRB9</accession>
<organism evidence="2 3">
    <name type="scientific">Fusarium venenatum</name>
    <dbReference type="NCBI Taxonomy" id="56646"/>
    <lineage>
        <taxon>Eukaryota</taxon>
        <taxon>Fungi</taxon>
        <taxon>Dikarya</taxon>
        <taxon>Ascomycota</taxon>
        <taxon>Pezizomycotina</taxon>
        <taxon>Sordariomycetes</taxon>
        <taxon>Hypocreomycetidae</taxon>
        <taxon>Hypocreales</taxon>
        <taxon>Nectriaceae</taxon>
        <taxon>Fusarium</taxon>
    </lineage>
</organism>
<protein>
    <submittedName>
        <fullName evidence="2">Uncharacterized protein</fullName>
    </submittedName>
</protein>
<dbReference type="AlphaFoldDB" id="A0A2L2TRB9"/>
<evidence type="ECO:0000313" key="2">
    <source>
        <dbReference type="EMBL" id="CEI68591.1"/>
    </source>
</evidence>
<dbReference type="EMBL" id="LN649231">
    <property type="protein sequence ID" value="CEI68591.1"/>
    <property type="molecule type" value="Genomic_DNA"/>
</dbReference>
<feature type="transmembrane region" description="Helical" evidence="1">
    <location>
        <begin position="6"/>
        <end position="25"/>
    </location>
</feature>
<evidence type="ECO:0000313" key="3">
    <source>
        <dbReference type="Proteomes" id="UP000245910"/>
    </source>
</evidence>
<keyword evidence="1" id="KW-0812">Transmembrane</keyword>
<keyword evidence="1" id="KW-1133">Transmembrane helix</keyword>
<evidence type="ECO:0000256" key="1">
    <source>
        <dbReference type="SAM" id="Phobius"/>
    </source>
</evidence>
<sequence length="69" mass="7716">MPTKKQWIITGVVATIIIWGIYSTYRRCKAEEKEAKKKGAKKEQVMVDDDSVSSLELTVLSPRCEPSSG</sequence>